<dbReference type="EMBL" id="MIKF01001226">
    <property type="protein sequence ID" value="RTE68059.1"/>
    <property type="molecule type" value="Genomic_DNA"/>
</dbReference>
<organism evidence="2 3">
    <name type="scientific">Fusarium euwallaceae</name>
    <dbReference type="NCBI Taxonomy" id="1147111"/>
    <lineage>
        <taxon>Eukaryota</taxon>
        <taxon>Fungi</taxon>
        <taxon>Dikarya</taxon>
        <taxon>Ascomycota</taxon>
        <taxon>Pezizomycotina</taxon>
        <taxon>Sordariomycetes</taxon>
        <taxon>Hypocreomycetidae</taxon>
        <taxon>Hypocreales</taxon>
        <taxon>Nectriaceae</taxon>
        <taxon>Fusarium</taxon>
        <taxon>Fusarium solani species complex</taxon>
    </lineage>
</organism>
<feature type="region of interest" description="Disordered" evidence="1">
    <location>
        <begin position="34"/>
        <end position="64"/>
    </location>
</feature>
<name>A0A430KX37_9HYPO</name>
<proteinExistence type="predicted"/>
<sequence>MKNIRPWCSLCGLLFAVEDDVVVTDNGIRSQPLKYYIEGPERPRQTSDSPSPYPSSTYSDSPSSDGDDFYHTSWMETLPHKQAACCHLECIQYVGNDEATLAKLIAMLAPKYAPYLSTLDQGRRWIERKFDDALSRTWKLPAEITHQIVQLSFASLRISYSLSLIEGTCALRHEYSVESTQQLWARWVPFEGNLYINALSNKPFDTNAATEILSLKTTTALYVAHDHLGIRKILPACPESRDLISDKWSHLWWDILCLSNQTRLQVEADVRKPRGR</sequence>
<protein>
    <submittedName>
        <fullName evidence="2">Uncharacterized protein</fullName>
    </submittedName>
</protein>
<dbReference type="Proteomes" id="UP000287124">
    <property type="component" value="Unassembled WGS sequence"/>
</dbReference>
<gene>
    <name evidence="2" type="ORF">BHE90_017563</name>
</gene>
<evidence type="ECO:0000313" key="3">
    <source>
        <dbReference type="Proteomes" id="UP000287124"/>
    </source>
</evidence>
<evidence type="ECO:0000313" key="2">
    <source>
        <dbReference type="EMBL" id="RTE68059.1"/>
    </source>
</evidence>
<keyword evidence="3" id="KW-1185">Reference proteome</keyword>
<evidence type="ECO:0000256" key="1">
    <source>
        <dbReference type="SAM" id="MobiDB-lite"/>
    </source>
</evidence>
<dbReference type="AlphaFoldDB" id="A0A430KX37"/>
<reference evidence="2 3" key="1">
    <citation type="submission" date="2017-06" db="EMBL/GenBank/DDBJ databases">
        <title>Comparative genomic analysis of Ambrosia Fusariam Clade fungi.</title>
        <authorList>
            <person name="Stajich J.E."/>
            <person name="Carrillo J."/>
            <person name="Kijimoto T."/>
            <person name="Eskalen A."/>
            <person name="O'Donnell K."/>
            <person name="Kasson M."/>
        </authorList>
    </citation>
    <scope>NUCLEOTIDE SEQUENCE [LARGE SCALE GENOMIC DNA]</scope>
    <source>
        <strain evidence="2 3">UCR1854</strain>
    </source>
</reference>
<feature type="compositionally biased region" description="Low complexity" evidence="1">
    <location>
        <begin position="46"/>
        <end position="64"/>
    </location>
</feature>
<accession>A0A430KX37</accession>
<comment type="caution">
    <text evidence="2">The sequence shown here is derived from an EMBL/GenBank/DDBJ whole genome shotgun (WGS) entry which is preliminary data.</text>
</comment>